<name>A0A3S8ZNU6_9NEIS</name>
<keyword evidence="3" id="KW-1185">Reference proteome</keyword>
<sequence>MNQTMPNLSTPRDDYATGDAFTNDLLNRKALASKLTNYLDRLRDGAVLAIDAQWGDGKSWFGKNWAKQLRDADHTVIEIDAFAQDYIDDPFLLIAAELNEAFATQKNTKDELKKTMLAICKTLLPTAAKLTINALGRMALGTANLSSFEDTIGKAGEELQESGADAAEKWLEDKFDSYSKEKETLAQFREQLSQLAAAQDKPIIIFIDELDRCKPTFAVRLVERLKHFFNVPNIVFVLLLNRDQLQKAVKGVYGNETDAAQYLGKFVNFFFKLPQANSSSIHQLGSYYKYFIEKEIDKFKFDRSNIKIQPFIKTLSKLAEGQKISLRDIQKCIALFSFAYPNVQLSAHLAYIITLKVTQPDLYRRLSHNDIQAHRDAQIPLAMAHNKFCTNGNNPRSMFTEFEAWHQYHDGNAQQHSFSHLQDILHTLDLNMDGLMHYLMQQIDFQIEN</sequence>
<gene>
    <name evidence="2" type="ORF">EJO50_00335</name>
</gene>
<dbReference type="Pfam" id="PF07693">
    <property type="entry name" value="KAP_NTPase"/>
    <property type="match status" value="1"/>
</dbReference>
<accession>A0A3S8ZNU6</accession>
<dbReference type="InterPro" id="IPR011646">
    <property type="entry name" value="KAP_P-loop"/>
</dbReference>
<protein>
    <recommendedName>
        <fullName evidence="1">KAP NTPase domain-containing protein</fullName>
    </recommendedName>
</protein>
<dbReference type="AlphaFoldDB" id="A0A3S8ZNU6"/>
<evidence type="ECO:0000313" key="3">
    <source>
        <dbReference type="Proteomes" id="UP000282438"/>
    </source>
</evidence>
<dbReference type="SUPFAM" id="SSF52540">
    <property type="entry name" value="P-loop containing nucleoside triphosphate hydrolases"/>
    <property type="match status" value="1"/>
</dbReference>
<dbReference type="KEGG" id="iod:EJO50_00335"/>
<dbReference type="RefSeq" id="WP_125971045.1">
    <property type="nucleotide sequence ID" value="NZ_CP034433.1"/>
</dbReference>
<dbReference type="InterPro" id="IPR027417">
    <property type="entry name" value="P-loop_NTPase"/>
</dbReference>
<organism evidence="2 3">
    <name type="scientific">Iodobacter ciconiae</name>
    <dbReference type="NCBI Taxonomy" id="2496266"/>
    <lineage>
        <taxon>Bacteria</taxon>
        <taxon>Pseudomonadati</taxon>
        <taxon>Pseudomonadota</taxon>
        <taxon>Betaproteobacteria</taxon>
        <taxon>Neisseriales</taxon>
        <taxon>Chitinibacteraceae</taxon>
        <taxon>Iodobacter</taxon>
    </lineage>
</organism>
<evidence type="ECO:0000313" key="2">
    <source>
        <dbReference type="EMBL" id="AZN35069.1"/>
    </source>
</evidence>
<evidence type="ECO:0000259" key="1">
    <source>
        <dbReference type="Pfam" id="PF07693"/>
    </source>
</evidence>
<dbReference type="EMBL" id="CP034433">
    <property type="protein sequence ID" value="AZN35069.1"/>
    <property type="molecule type" value="Genomic_DNA"/>
</dbReference>
<dbReference type="OrthoDB" id="88903at2"/>
<reference evidence="2 3" key="1">
    <citation type="submission" date="2018-12" db="EMBL/GenBank/DDBJ databases">
        <title>Complete genome sequence of Iodobacter sp. H11R3.</title>
        <authorList>
            <person name="Bae J.-W."/>
        </authorList>
    </citation>
    <scope>NUCLEOTIDE SEQUENCE [LARGE SCALE GENOMIC DNA]</scope>
    <source>
        <strain evidence="2 3">H11R3</strain>
    </source>
</reference>
<dbReference type="Gene3D" id="3.40.50.300">
    <property type="entry name" value="P-loop containing nucleotide triphosphate hydrolases"/>
    <property type="match status" value="1"/>
</dbReference>
<feature type="domain" description="KAP NTPase" evidence="1">
    <location>
        <begin position="29"/>
        <end position="340"/>
    </location>
</feature>
<dbReference type="Proteomes" id="UP000282438">
    <property type="component" value="Chromosome"/>
</dbReference>
<proteinExistence type="predicted"/>